<evidence type="ECO:0000256" key="2">
    <source>
        <dbReference type="ARBA" id="ARBA00009997"/>
    </source>
</evidence>
<dbReference type="RefSeq" id="WP_200084860.1">
    <property type="nucleotide sequence ID" value="NZ_CP054706.1"/>
</dbReference>
<dbReference type="EC" id="3.1.3.71" evidence="3"/>
<dbReference type="GO" id="GO:0050545">
    <property type="term" value="F:sulfopyruvate decarboxylase activity"/>
    <property type="evidence" value="ECO:0007669"/>
    <property type="project" value="TreeGrafter"/>
</dbReference>
<dbReference type="GO" id="GO:0000287">
    <property type="term" value="F:magnesium ion binding"/>
    <property type="evidence" value="ECO:0007669"/>
    <property type="project" value="InterPro"/>
</dbReference>
<evidence type="ECO:0000256" key="5">
    <source>
        <dbReference type="ARBA" id="ARBA00022801"/>
    </source>
</evidence>
<evidence type="ECO:0000256" key="6">
    <source>
        <dbReference type="ARBA" id="ARBA00022842"/>
    </source>
</evidence>
<gene>
    <name evidence="8" type="ORF">HUG20_11675</name>
</gene>
<comment type="cofactor">
    <cofactor evidence="1">
        <name>Mg(2+)</name>
        <dbReference type="ChEBI" id="CHEBI:18420"/>
    </cofactor>
</comment>
<evidence type="ECO:0000256" key="3">
    <source>
        <dbReference type="ARBA" id="ARBA00012953"/>
    </source>
</evidence>
<sequence>MEKCHLWLTTEETKLESLKGATVVVIDVFLATTTLVTIMERGAHRIFPAASVEDAHQLKAELGHSSLTGGELGGKRVEGFDCAHLPDDYTSERVTDKDIIFLSSNGTRAITGAKTANRLLLGNLRNAHAIADYINQEAPEEVIIACAGSLGQFSLEDYICANIILPHLNVKNANLNDAALFALDQRIDPHNVAELAAKGRVGRNFQKSGLHELFEFAVDVGSSTSIVGLHNGTELKFMPVGSETK</sequence>
<dbReference type="PANTHER" id="PTHR37311">
    <property type="entry name" value="2-PHOSPHOSULFOLACTATE PHOSPHATASE-RELATED"/>
    <property type="match status" value="1"/>
</dbReference>
<dbReference type="GO" id="GO:0050532">
    <property type="term" value="F:2-phosphosulfolactate phosphatase activity"/>
    <property type="evidence" value="ECO:0007669"/>
    <property type="project" value="UniProtKB-EC"/>
</dbReference>
<keyword evidence="9" id="KW-1185">Reference proteome</keyword>
<dbReference type="Pfam" id="PF04029">
    <property type="entry name" value="2-ph_phosp"/>
    <property type="match status" value="1"/>
</dbReference>
<accession>A0A7T7CFY1</accession>
<comment type="catalytic activity">
    <reaction evidence="7">
        <text>(2R)-O-phospho-3-sulfolactate + H2O = (2R)-3-sulfolactate + phosphate</text>
        <dbReference type="Rhea" id="RHEA:23416"/>
        <dbReference type="ChEBI" id="CHEBI:15377"/>
        <dbReference type="ChEBI" id="CHEBI:15597"/>
        <dbReference type="ChEBI" id="CHEBI:43474"/>
        <dbReference type="ChEBI" id="CHEBI:58738"/>
        <dbReference type="EC" id="3.1.3.71"/>
    </reaction>
</comment>
<proteinExistence type="inferred from homology"/>
<dbReference type="InterPro" id="IPR036702">
    <property type="entry name" value="ComB-like_sf"/>
</dbReference>
<comment type="similarity">
    <text evidence="2">Belongs to the ComB family.</text>
</comment>
<dbReference type="PANTHER" id="PTHR37311:SF1">
    <property type="entry name" value="2-PHOSPHOSULFOLACTATE PHOSPHATASE-RELATED"/>
    <property type="match status" value="1"/>
</dbReference>
<dbReference type="EMBL" id="CP054706">
    <property type="protein sequence ID" value="QQK80489.1"/>
    <property type="molecule type" value="Genomic_DNA"/>
</dbReference>
<evidence type="ECO:0000256" key="7">
    <source>
        <dbReference type="ARBA" id="ARBA00033711"/>
    </source>
</evidence>
<evidence type="ECO:0000256" key="4">
    <source>
        <dbReference type="ARBA" id="ARBA00021948"/>
    </source>
</evidence>
<keyword evidence="5" id="KW-0378">Hydrolase</keyword>
<keyword evidence="6" id="KW-0460">Magnesium</keyword>
<dbReference type="Gene3D" id="3.90.1560.10">
    <property type="entry name" value="ComB-like"/>
    <property type="match status" value="1"/>
</dbReference>
<dbReference type="KEGG" id="scib:HUG20_11675"/>
<dbReference type="Proteomes" id="UP000595349">
    <property type="component" value="Chromosome"/>
</dbReference>
<organism evidence="8 9">
    <name type="scientific">Salicibibacter cibi</name>
    <dbReference type="NCBI Taxonomy" id="2743001"/>
    <lineage>
        <taxon>Bacteria</taxon>
        <taxon>Bacillati</taxon>
        <taxon>Bacillota</taxon>
        <taxon>Bacilli</taxon>
        <taxon>Bacillales</taxon>
        <taxon>Bacillaceae</taxon>
        <taxon>Salicibibacter</taxon>
    </lineage>
</organism>
<evidence type="ECO:0000313" key="8">
    <source>
        <dbReference type="EMBL" id="QQK80489.1"/>
    </source>
</evidence>
<evidence type="ECO:0000313" key="9">
    <source>
        <dbReference type="Proteomes" id="UP000595349"/>
    </source>
</evidence>
<dbReference type="AlphaFoldDB" id="A0A7T7CFY1"/>
<dbReference type="InterPro" id="IPR005238">
    <property type="entry name" value="ComB-like"/>
</dbReference>
<reference evidence="8 9" key="1">
    <citation type="submission" date="2020-06" db="EMBL/GenBank/DDBJ databases">
        <title>Genomic analysis of Salicibibacter sp. NKC21-4.</title>
        <authorList>
            <person name="Oh Y.J."/>
        </authorList>
    </citation>
    <scope>NUCLEOTIDE SEQUENCE [LARGE SCALE GENOMIC DNA]</scope>
    <source>
        <strain evidence="8 9">NKC21-4</strain>
    </source>
</reference>
<evidence type="ECO:0000256" key="1">
    <source>
        <dbReference type="ARBA" id="ARBA00001946"/>
    </source>
</evidence>
<name>A0A7T7CFY1_9BACI</name>
<protein>
    <recommendedName>
        <fullName evidence="4">Probable 2-phosphosulfolactate phosphatase</fullName>
        <ecNumber evidence="3">3.1.3.71</ecNumber>
    </recommendedName>
</protein>
<dbReference type="SUPFAM" id="SSF142823">
    <property type="entry name" value="ComB-like"/>
    <property type="match status" value="1"/>
</dbReference>